<feature type="domain" description="PUA" evidence="9">
    <location>
        <begin position="294"/>
        <end position="376"/>
    </location>
</feature>
<dbReference type="PANTHER" id="PTHR43654:SF1">
    <property type="entry name" value="ISOPENTENYL PHOSPHATE KINASE"/>
    <property type="match status" value="1"/>
</dbReference>
<keyword evidence="4 8" id="KW-0808">Transferase</keyword>
<evidence type="ECO:0000256" key="6">
    <source>
        <dbReference type="ARBA" id="ARBA00022777"/>
    </source>
</evidence>
<proteinExistence type="inferred from homology"/>
<comment type="catalytic activity">
    <reaction evidence="8">
        <text>L-glutamate + ATP = L-glutamyl 5-phosphate + ADP</text>
        <dbReference type="Rhea" id="RHEA:14877"/>
        <dbReference type="ChEBI" id="CHEBI:29985"/>
        <dbReference type="ChEBI" id="CHEBI:30616"/>
        <dbReference type="ChEBI" id="CHEBI:58274"/>
        <dbReference type="ChEBI" id="CHEBI:456216"/>
        <dbReference type="EC" id="2.7.2.11"/>
    </reaction>
</comment>
<dbReference type="PRINTS" id="PR00474">
    <property type="entry name" value="GLU5KINASE"/>
</dbReference>
<evidence type="ECO:0000256" key="7">
    <source>
        <dbReference type="ARBA" id="ARBA00022840"/>
    </source>
</evidence>
<dbReference type="GO" id="GO:0005829">
    <property type="term" value="C:cytosol"/>
    <property type="evidence" value="ECO:0007669"/>
    <property type="project" value="TreeGrafter"/>
</dbReference>
<dbReference type="SUPFAM" id="SSF53633">
    <property type="entry name" value="Carbamate kinase-like"/>
    <property type="match status" value="1"/>
</dbReference>
<dbReference type="Gene3D" id="2.30.130.10">
    <property type="entry name" value="PUA domain"/>
    <property type="match status" value="1"/>
</dbReference>
<dbReference type="AlphaFoldDB" id="A0A1N7P5G8"/>
<comment type="pathway">
    <text evidence="8">Amino-acid biosynthesis; L-proline biosynthesis; L-glutamate 5-semialdehyde from L-glutamate: step 1/2.</text>
</comment>
<evidence type="ECO:0000256" key="4">
    <source>
        <dbReference type="ARBA" id="ARBA00022679"/>
    </source>
</evidence>
<evidence type="ECO:0000256" key="5">
    <source>
        <dbReference type="ARBA" id="ARBA00022741"/>
    </source>
</evidence>
<evidence type="ECO:0000256" key="8">
    <source>
        <dbReference type="HAMAP-Rule" id="MF_00456"/>
    </source>
</evidence>
<dbReference type="CDD" id="cd21157">
    <property type="entry name" value="PUA_G5K"/>
    <property type="match status" value="1"/>
</dbReference>
<evidence type="ECO:0000259" key="9">
    <source>
        <dbReference type="SMART" id="SM00359"/>
    </source>
</evidence>
<accession>A0A1N7P5G8</accession>
<dbReference type="FunFam" id="2.30.130.10:FF:000007">
    <property type="entry name" value="Glutamate 5-kinase"/>
    <property type="match status" value="1"/>
</dbReference>
<dbReference type="EMBL" id="FTOA01000006">
    <property type="protein sequence ID" value="SIT05669.1"/>
    <property type="molecule type" value="Genomic_DNA"/>
</dbReference>
<keyword evidence="7 8" id="KW-0067">ATP-binding</keyword>
<dbReference type="PROSITE" id="PS50890">
    <property type="entry name" value="PUA"/>
    <property type="match status" value="1"/>
</dbReference>
<feature type="binding site" evidence="8">
    <location>
        <position position="27"/>
    </location>
    <ligand>
        <name>ATP</name>
        <dbReference type="ChEBI" id="CHEBI:30616"/>
    </ligand>
</feature>
<evidence type="ECO:0000313" key="11">
    <source>
        <dbReference type="Proteomes" id="UP000185678"/>
    </source>
</evidence>
<dbReference type="HAMAP" id="MF_00456">
    <property type="entry name" value="ProB"/>
    <property type="match status" value="1"/>
</dbReference>
<dbReference type="Gene3D" id="3.40.1160.10">
    <property type="entry name" value="Acetylglutamate kinase-like"/>
    <property type="match status" value="1"/>
</dbReference>
<protein>
    <recommendedName>
        <fullName evidence="8">Glutamate 5-kinase</fullName>
        <ecNumber evidence="8">2.7.2.11</ecNumber>
    </recommendedName>
    <alternativeName>
        <fullName evidence="8">Gamma-glutamyl kinase</fullName>
        <shortName evidence="8">GK</shortName>
    </alternativeName>
</protein>
<feature type="binding site" evidence="8">
    <location>
        <begin position="229"/>
        <end position="235"/>
    </location>
    <ligand>
        <name>ATP</name>
        <dbReference type="ChEBI" id="CHEBI:30616"/>
    </ligand>
</feature>
<dbReference type="GO" id="GO:0005524">
    <property type="term" value="F:ATP binding"/>
    <property type="evidence" value="ECO:0007669"/>
    <property type="project" value="UniProtKB-KW"/>
</dbReference>
<dbReference type="STRING" id="80876.SAMN05421779_10666"/>
<organism evidence="10 11">
    <name type="scientific">Insolitispirillum peregrinum</name>
    <dbReference type="NCBI Taxonomy" id="80876"/>
    <lineage>
        <taxon>Bacteria</taxon>
        <taxon>Pseudomonadati</taxon>
        <taxon>Pseudomonadota</taxon>
        <taxon>Alphaproteobacteria</taxon>
        <taxon>Rhodospirillales</taxon>
        <taxon>Novispirillaceae</taxon>
        <taxon>Insolitispirillum</taxon>
    </lineage>
</organism>
<dbReference type="PIRSF" id="PIRSF000729">
    <property type="entry name" value="GK"/>
    <property type="match status" value="1"/>
</dbReference>
<dbReference type="SMART" id="SM00359">
    <property type="entry name" value="PUA"/>
    <property type="match status" value="1"/>
</dbReference>
<dbReference type="Proteomes" id="UP000185678">
    <property type="component" value="Unassembled WGS sequence"/>
</dbReference>
<evidence type="ECO:0000256" key="1">
    <source>
        <dbReference type="ARBA" id="ARBA00022490"/>
    </source>
</evidence>
<dbReference type="Pfam" id="PF00696">
    <property type="entry name" value="AA_kinase"/>
    <property type="match status" value="1"/>
</dbReference>
<reference evidence="10 11" key="1">
    <citation type="submission" date="2017-01" db="EMBL/GenBank/DDBJ databases">
        <authorList>
            <person name="Mah S.A."/>
            <person name="Swanson W.J."/>
            <person name="Moy G.W."/>
            <person name="Vacquier V.D."/>
        </authorList>
    </citation>
    <scope>NUCLEOTIDE SEQUENCE [LARGE SCALE GENOMIC DNA]</scope>
    <source>
        <strain evidence="10 11">DSM 11589</strain>
    </source>
</reference>
<dbReference type="InterPro" id="IPR036974">
    <property type="entry name" value="PUA_sf"/>
</dbReference>
<dbReference type="GO" id="GO:0003723">
    <property type="term" value="F:RNA binding"/>
    <property type="evidence" value="ECO:0007669"/>
    <property type="project" value="InterPro"/>
</dbReference>
<evidence type="ECO:0000313" key="10">
    <source>
        <dbReference type="EMBL" id="SIT05669.1"/>
    </source>
</evidence>
<dbReference type="SUPFAM" id="SSF88697">
    <property type="entry name" value="PUA domain-like"/>
    <property type="match status" value="1"/>
</dbReference>
<keyword evidence="11" id="KW-1185">Reference proteome</keyword>
<dbReference type="InterPro" id="IPR015947">
    <property type="entry name" value="PUA-like_sf"/>
</dbReference>
<keyword evidence="3 8" id="KW-0641">Proline biosynthesis</keyword>
<keyword evidence="6 8" id="KW-0418">Kinase</keyword>
<gene>
    <name evidence="8" type="primary">proB</name>
    <name evidence="10" type="ORF">SAMN05421779_10666</name>
</gene>
<dbReference type="InterPro" id="IPR001048">
    <property type="entry name" value="Asp/Glu/Uridylate_kinase"/>
</dbReference>
<comment type="similarity">
    <text evidence="8">Belongs to the glutamate 5-kinase family.</text>
</comment>
<dbReference type="CDD" id="cd04242">
    <property type="entry name" value="AAK_G5K_ProB"/>
    <property type="match status" value="1"/>
</dbReference>
<dbReference type="InterPro" id="IPR005715">
    <property type="entry name" value="Glu_5kinase/COase_Synthase"/>
</dbReference>
<dbReference type="NCBIfam" id="TIGR01027">
    <property type="entry name" value="proB"/>
    <property type="match status" value="1"/>
</dbReference>
<dbReference type="UniPathway" id="UPA00098">
    <property type="reaction ID" value="UER00359"/>
</dbReference>
<keyword evidence="5 8" id="KW-0547">Nucleotide-binding</keyword>
<dbReference type="InterPro" id="IPR002478">
    <property type="entry name" value="PUA"/>
</dbReference>
<evidence type="ECO:0000256" key="2">
    <source>
        <dbReference type="ARBA" id="ARBA00022605"/>
    </source>
</evidence>
<feature type="binding site" evidence="8">
    <location>
        <position position="68"/>
    </location>
    <ligand>
        <name>substrate</name>
    </ligand>
</feature>
<dbReference type="InterPro" id="IPR041739">
    <property type="entry name" value="G5K_ProB"/>
</dbReference>
<evidence type="ECO:0000256" key="3">
    <source>
        <dbReference type="ARBA" id="ARBA00022650"/>
    </source>
</evidence>
<dbReference type="InterPro" id="IPR036393">
    <property type="entry name" value="AceGlu_kinase-like_sf"/>
</dbReference>
<comment type="function">
    <text evidence="8">Catalyzes the transfer of a phosphate group to glutamate to form L-glutamate 5-phosphate.</text>
</comment>
<dbReference type="InterPro" id="IPR011529">
    <property type="entry name" value="Glu_5kinase"/>
</dbReference>
<dbReference type="GO" id="GO:0004349">
    <property type="term" value="F:glutamate 5-kinase activity"/>
    <property type="evidence" value="ECO:0007669"/>
    <property type="project" value="UniProtKB-UniRule"/>
</dbReference>
<dbReference type="GO" id="GO:0055129">
    <property type="term" value="P:L-proline biosynthetic process"/>
    <property type="evidence" value="ECO:0007669"/>
    <property type="project" value="UniProtKB-UniRule"/>
</dbReference>
<name>A0A1N7P5G8_9PROT</name>
<dbReference type="InterPro" id="IPR001057">
    <property type="entry name" value="Glu/AcGlu_kinase"/>
</dbReference>
<dbReference type="Pfam" id="PF01472">
    <property type="entry name" value="PUA"/>
    <property type="match status" value="1"/>
</dbReference>
<keyword evidence="1 8" id="KW-0963">Cytoplasm</keyword>
<keyword evidence="2 8" id="KW-0028">Amino-acid biosynthesis</keyword>
<dbReference type="FunFam" id="3.40.1160.10:FF:000018">
    <property type="entry name" value="Glutamate 5-kinase"/>
    <property type="match status" value="1"/>
</dbReference>
<sequence length="384" mass="40702">MSKGQRADVGLMPVSNRLASVRRLVIKIGSALLVDEQTGHVRRQWLESVAEDIARVRARGTEVVVVSSGSVALGRRRLKLPAGVLRLEEKQAAAAVGQVGLAHAYQEVLGKHDITAAQVLLTPGDTENRRRYLNARNTLDTLLKLGAVPVINENDTVATQELRYGDNDRLGARVAMCAGADALILFSDIDGLYTADPKVDPSARLIAEVPELTPQIRAMAGEAQPGVGTGGMVTKLMAAQIAMGAGCAMAIAPGKHLNPLLHMEQGGPCTWFLAETTPQSARKQWILGSMSPAGTLIVDDGAARALRSGRSLLPAGVVAVEGSFQRGDTVLVRDRSGALLGKGLAAYGADAARTIIGHQSAEIETLLGYRGREELIHRDDLVID</sequence>
<feature type="binding site" evidence="8">
    <location>
        <begin position="187"/>
        <end position="188"/>
    </location>
    <ligand>
        <name>ATP</name>
        <dbReference type="ChEBI" id="CHEBI:30616"/>
    </ligand>
</feature>
<dbReference type="EC" id="2.7.2.11" evidence="8"/>
<feature type="binding site" evidence="8">
    <location>
        <position position="155"/>
    </location>
    <ligand>
        <name>substrate</name>
    </ligand>
</feature>
<comment type="subcellular location">
    <subcellularLocation>
        <location evidence="8">Cytoplasm</location>
    </subcellularLocation>
</comment>
<feature type="binding site" evidence="8">
    <location>
        <position position="167"/>
    </location>
    <ligand>
        <name>substrate</name>
    </ligand>
</feature>
<dbReference type="PANTHER" id="PTHR43654">
    <property type="entry name" value="GLUTAMATE 5-KINASE"/>
    <property type="match status" value="1"/>
</dbReference>